<proteinExistence type="predicted"/>
<reference evidence="1 2" key="2">
    <citation type="journal article" date="2016" name="Genome Announc.">
        <title>Permanent Draft Genome Sequences for Two Variants of Frankia sp. Strain CpI1, the First Frankia Strain Isolated from Root Nodules of Comptonia peregrina.</title>
        <authorList>
            <person name="Oshone R."/>
            <person name="Hurst S.G.IV."/>
            <person name="Abebe-Akele F."/>
            <person name="Simpson S."/>
            <person name="Morris K."/>
            <person name="Thomas W.K."/>
            <person name="Tisa L.S."/>
        </authorList>
    </citation>
    <scope>NUCLEOTIDE SEQUENCE [LARGE SCALE GENOMIC DNA]</scope>
    <source>
        <strain evidence="2">CpI1-S</strain>
    </source>
</reference>
<dbReference type="Proteomes" id="UP000032545">
    <property type="component" value="Unassembled WGS sequence"/>
</dbReference>
<organism evidence="1 2">
    <name type="scientific">Frankia torreyi</name>
    <dbReference type="NCBI Taxonomy" id="1856"/>
    <lineage>
        <taxon>Bacteria</taxon>
        <taxon>Bacillati</taxon>
        <taxon>Actinomycetota</taxon>
        <taxon>Actinomycetes</taxon>
        <taxon>Frankiales</taxon>
        <taxon>Frankiaceae</taxon>
        <taxon>Frankia</taxon>
    </lineage>
</organism>
<dbReference type="AlphaFoldDB" id="A0A0D8B9R6"/>
<evidence type="ECO:0000313" key="2">
    <source>
        <dbReference type="Proteomes" id="UP000032545"/>
    </source>
</evidence>
<sequence length="102" mass="10376">MLRSLLSVIEEATLLVLPHGGQKTARRNAWRAAADLHVTSGYRWVDPVSVAPIAPGPDACASIPGTEGAARVSRLAGLGGAATTARIGAAVRGLPRVVAAQS</sequence>
<accession>A0A0D8B9R6</accession>
<dbReference type="PATRIC" id="fig|1502723.3.peg.5237"/>
<keyword evidence="2" id="KW-1185">Reference proteome</keyword>
<protein>
    <submittedName>
        <fullName evidence="1">Uncharacterized protein</fullName>
    </submittedName>
</protein>
<dbReference type="OrthoDB" id="3217376at2"/>
<dbReference type="EMBL" id="JYFN01000054">
    <property type="protein sequence ID" value="KJE20684.1"/>
    <property type="molecule type" value="Genomic_DNA"/>
</dbReference>
<gene>
    <name evidence="1" type="ORF">FF36_05039</name>
</gene>
<reference evidence="2" key="1">
    <citation type="submission" date="2015-02" db="EMBL/GenBank/DDBJ databases">
        <title>Draft Genome of Frankia sp. CpI1-S.</title>
        <authorList>
            <person name="Oshone R.T."/>
            <person name="Ngom M."/>
            <person name="Ghodhbane-Gtari F."/>
            <person name="Gtari M."/>
            <person name="Morris K."/>
            <person name="Thomas K."/>
            <person name="Sen A."/>
            <person name="Tisa L.S."/>
        </authorList>
    </citation>
    <scope>NUCLEOTIDE SEQUENCE [LARGE SCALE GENOMIC DNA]</scope>
    <source>
        <strain evidence="2">CpI1-S</strain>
    </source>
</reference>
<evidence type="ECO:0000313" key="1">
    <source>
        <dbReference type="EMBL" id="KJE20684.1"/>
    </source>
</evidence>
<comment type="caution">
    <text evidence="1">The sequence shown here is derived from an EMBL/GenBank/DDBJ whole genome shotgun (WGS) entry which is preliminary data.</text>
</comment>
<dbReference type="RefSeq" id="WP_044887533.1">
    <property type="nucleotide sequence ID" value="NZ_JYFN01000054.1"/>
</dbReference>
<name>A0A0D8B9R6_9ACTN</name>